<keyword evidence="15" id="KW-0482">Metalloprotease</keyword>
<evidence type="ECO:0000256" key="11">
    <source>
        <dbReference type="ARBA" id="ARBA00022801"/>
    </source>
</evidence>
<evidence type="ECO:0000313" key="24">
    <source>
        <dbReference type="EMBL" id="MBB6069336.1"/>
    </source>
</evidence>
<feature type="chain" id="PRO_5032886138" description="Carboxypeptidase Q" evidence="22">
    <location>
        <begin position="21"/>
        <end position="514"/>
    </location>
</feature>
<keyword evidence="8" id="KW-0645">Protease</keyword>
<keyword evidence="18" id="KW-0458">Lysosome</keyword>
<keyword evidence="11" id="KW-0378">Hydrolase</keyword>
<evidence type="ECO:0000256" key="6">
    <source>
        <dbReference type="ARBA" id="ARBA00022525"/>
    </source>
</evidence>
<dbReference type="InterPro" id="IPR007484">
    <property type="entry name" value="Peptidase_M28"/>
</dbReference>
<keyword evidence="9" id="KW-0479">Metal-binding</keyword>
<dbReference type="InterPro" id="IPR039866">
    <property type="entry name" value="CPQ"/>
</dbReference>
<dbReference type="RefSeq" id="WP_170037844.1">
    <property type="nucleotide sequence ID" value="NZ_JABDTL010000002.1"/>
</dbReference>
<evidence type="ECO:0000313" key="25">
    <source>
        <dbReference type="Proteomes" id="UP000582837"/>
    </source>
</evidence>
<dbReference type="Pfam" id="PF04389">
    <property type="entry name" value="Peptidase_M28"/>
    <property type="match status" value="1"/>
</dbReference>
<feature type="region of interest" description="Disordered" evidence="21">
    <location>
        <begin position="494"/>
        <end position="514"/>
    </location>
</feature>
<evidence type="ECO:0000256" key="16">
    <source>
        <dbReference type="ARBA" id="ARBA00023145"/>
    </source>
</evidence>
<feature type="signal peptide" evidence="22">
    <location>
        <begin position="1"/>
        <end position="20"/>
    </location>
</feature>
<evidence type="ECO:0000256" key="10">
    <source>
        <dbReference type="ARBA" id="ARBA00022729"/>
    </source>
</evidence>
<evidence type="ECO:0000256" key="19">
    <source>
        <dbReference type="ARBA" id="ARBA00025833"/>
    </source>
</evidence>
<evidence type="ECO:0000256" key="8">
    <source>
        <dbReference type="ARBA" id="ARBA00022670"/>
    </source>
</evidence>
<dbReference type="Gene3D" id="3.40.630.10">
    <property type="entry name" value="Zn peptidases"/>
    <property type="match status" value="1"/>
</dbReference>
<evidence type="ECO:0000256" key="7">
    <source>
        <dbReference type="ARBA" id="ARBA00022645"/>
    </source>
</evidence>
<comment type="subunit">
    <text evidence="19">Homodimer. The monomeric form is inactive while the homodimer is active.</text>
</comment>
<evidence type="ECO:0000256" key="1">
    <source>
        <dbReference type="ARBA" id="ARBA00004240"/>
    </source>
</evidence>
<gene>
    <name evidence="24" type="ORF">HNQ61_000951</name>
</gene>
<keyword evidence="25" id="KW-1185">Reference proteome</keyword>
<dbReference type="GO" id="GO:0006508">
    <property type="term" value="P:proteolysis"/>
    <property type="evidence" value="ECO:0007669"/>
    <property type="project" value="UniProtKB-KW"/>
</dbReference>
<evidence type="ECO:0000256" key="3">
    <source>
        <dbReference type="ARBA" id="ARBA00004555"/>
    </source>
</evidence>
<evidence type="ECO:0000256" key="9">
    <source>
        <dbReference type="ARBA" id="ARBA00022723"/>
    </source>
</evidence>
<dbReference type="AlphaFoldDB" id="A0A841GX40"/>
<name>A0A841GX40_9BACT</name>
<evidence type="ECO:0000256" key="4">
    <source>
        <dbReference type="ARBA" id="ARBA00004613"/>
    </source>
</evidence>
<evidence type="ECO:0000256" key="14">
    <source>
        <dbReference type="ARBA" id="ARBA00023034"/>
    </source>
</evidence>
<sequence>MRLCLLAAAAALLAAVPASAQNRNADRVLRAIQEEGTARSRLEPMAQALFDSIGPRLTGSAGQAAAHRWAVEQFRGWGIDARTEPYGTWVGWDRGTLHADLLAPRVKSLEARSLSWSPGTSGAVTGEVIAIPELQNVDALRAWLPTIRGKFVLAAAEPASCRPVENWQQWARPEGLADLARRTALADSAWNGMLRRLRLTSAELVGGLSQSGAAGVLTSDWTGGWGTQRVHYTFGAGAPVLDVTCEDFGLLSRLARRGQGPRIRVASTAAFTDTAAPAANTIATLPGRQLPNEYVVLSAHFDSWDAGSGATDNGTGVLTMMEAARILRTVYPRPKRTIVIGLWGSEEQGLNGSRAFAEDHPEIVDGLQALLNQDTGTGRIERVSLQGFSGAGPFWRRWLAALPRDVADGIELDDPGLPSAGSSDHSSFVCRGAPGFWLLSKSWDYGTYTWHTDRDTYDKVVFDDVRRNAITIAMLAWQAAEDERVPRTRREMPANAAGAAGQWPACQAPQRAVQ</sequence>
<reference evidence="24 25" key="1">
    <citation type="submission" date="2020-08" db="EMBL/GenBank/DDBJ databases">
        <title>Genomic Encyclopedia of Type Strains, Phase IV (KMG-IV): sequencing the most valuable type-strain genomes for metagenomic binning, comparative biology and taxonomic classification.</title>
        <authorList>
            <person name="Goeker M."/>
        </authorList>
    </citation>
    <scope>NUCLEOTIDE SEQUENCE [LARGE SCALE GENOMIC DNA]</scope>
    <source>
        <strain evidence="24 25">DSM 29007</strain>
    </source>
</reference>
<keyword evidence="6" id="KW-0964">Secreted</keyword>
<keyword evidence="13" id="KW-0862">Zinc</keyword>
<evidence type="ECO:0000256" key="2">
    <source>
        <dbReference type="ARBA" id="ARBA00004371"/>
    </source>
</evidence>
<accession>A0A841GX40</accession>
<keyword evidence="16" id="KW-0865">Zymogen</keyword>
<evidence type="ECO:0000256" key="17">
    <source>
        <dbReference type="ARBA" id="ARBA00023180"/>
    </source>
</evidence>
<dbReference type="GO" id="GO:0070573">
    <property type="term" value="F:metallodipeptidase activity"/>
    <property type="evidence" value="ECO:0007669"/>
    <property type="project" value="InterPro"/>
</dbReference>
<keyword evidence="14" id="KW-0333">Golgi apparatus</keyword>
<keyword evidence="17" id="KW-0325">Glycoprotein</keyword>
<keyword evidence="7" id="KW-0121">Carboxypeptidase</keyword>
<evidence type="ECO:0000256" key="22">
    <source>
        <dbReference type="SAM" id="SignalP"/>
    </source>
</evidence>
<organism evidence="24 25">
    <name type="scientific">Longimicrobium terrae</name>
    <dbReference type="NCBI Taxonomy" id="1639882"/>
    <lineage>
        <taxon>Bacteria</taxon>
        <taxon>Pseudomonadati</taxon>
        <taxon>Gemmatimonadota</taxon>
        <taxon>Longimicrobiia</taxon>
        <taxon>Longimicrobiales</taxon>
        <taxon>Longimicrobiaceae</taxon>
        <taxon>Longimicrobium</taxon>
    </lineage>
</organism>
<dbReference type="Gene3D" id="3.50.30.30">
    <property type="match status" value="1"/>
</dbReference>
<protein>
    <recommendedName>
        <fullName evidence="5">Carboxypeptidase Q</fullName>
    </recommendedName>
    <alternativeName>
        <fullName evidence="20">Plasma glutamate carboxypeptidase</fullName>
    </alternativeName>
</protein>
<dbReference type="GO" id="GO:0005576">
    <property type="term" value="C:extracellular region"/>
    <property type="evidence" value="ECO:0007669"/>
    <property type="project" value="UniProtKB-SubCell"/>
</dbReference>
<proteinExistence type="predicted"/>
<comment type="subcellular location">
    <subcellularLocation>
        <location evidence="1">Endoplasmic reticulum</location>
    </subcellularLocation>
    <subcellularLocation>
        <location evidence="3">Golgi apparatus</location>
    </subcellularLocation>
    <subcellularLocation>
        <location evidence="2">Lysosome</location>
    </subcellularLocation>
    <subcellularLocation>
        <location evidence="4">Secreted</location>
    </subcellularLocation>
</comment>
<keyword evidence="10 22" id="KW-0732">Signal</keyword>
<dbReference type="SUPFAM" id="SSF53187">
    <property type="entry name" value="Zn-dependent exopeptidases"/>
    <property type="match status" value="1"/>
</dbReference>
<dbReference type="Proteomes" id="UP000582837">
    <property type="component" value="Unassembled WGS sequence"/>
</dbReference>
<dbReference type="GO" id="GO:0004180">
    <property type="term" value="F:carboxypeptidase activity"/>
    <property type="evidence" value="ECO:0007669"/>
    <property type="project" value="UniProtKB-KW"/>
</dbReference>
<evidence type="ECO:0000256" key="18">
    <source>
        <dbReference type="ARBA" id="ARBA00023228"/>
    </source>
</evidence>
<evidence type="ECO:0000256" key="12">
    <source>
        <dbReference type="ARBA" id="ARBA00022824"/>
    </source>
</evidence>
<evidence type="ECO:0000256" key="21">
    <source>
        <dbReference type="SAM" id="MobiDB-lite"/>
    </source>
</evidence>
<dbReference type="PANTHER" id="PTHR12053:SF3">
    <property type="entry name" value="CARBOXYPEPTIDASE Q"/>
    <property type="match status" value="1"/>
</dbReference>
<evidence type="ECO:0000256" key="15">
    <source>
        <dbReference type="ARBA" id="ARBA00023049"/>
    </source>
</evidence>
<evidence type="ECO:0000256" key="20">
    <source>
        <dbReference type="ARBA" id="ARBA00033328"/>
    </source>
</evidence>
<keyword evidence="12" id="KW-0256">Endoplasmic reticulum</keyword>
<feature type="domain" description="Peptidase M28" evidence="23">
    <location>
        <begin position="280"/>
        <end position="474"/>
    </location>
</feature>
<evidence type="ECO:0000256" key="5">
    <source>
        <dbReference type="ARBA" id="ARBA00014116"/>
    </source>
</evidence>
<evidence type="ECO:0000259" key="23">
    <source>
        <dbReference type="Pfam" id="PF04389"/>
    </source>
</evidence>
<dbReference type="EMBL" id="JACHIA010000002">
    <property type="protein sequence ID" value="MBB6069336.1"/>
    <property type="molecule type" value="Genomic_DNA"/>
</dbReference>
<dbReference type="PANTHER" id="PTHR12053">
    <property type="entry name" value="PROTEASE FAMILY M28 PLASMA GLUTAMATE CARBOXYPEPTIDASE-RELATED"/>
    <property type="match status" value="1"/>
</dbReference>
<dbReference type="GO" id="GO:0046872">
    <property type="term" value="F:metal ion binding"/>
    <property type="evidence" value="ECO:0007669"/>
    <property type="project" value="UniProtKB-KW"/>
</dbReference>
<dbReference type="GO" id="GO:0005764">
    <property type="term" value="C:lysosome"/>
    <property type="evidence" value="ECO:0007669"/>
    <property type="project" value="UniProtKB-SubCell"/>
</dbReference>
<evidence type="ECO:0000256" key="13">
    <source>
        <dbReference type="ARBA" id="ARBA00022833"/>
    </source>
</evidence>
<comment type="caution">
    <text evidence="24">The sequence shown here is derived from an EMBL/GenBank/DDBJ whole genome shotgun (WGS) entry which is preliminary data.</text>
</comment>